<accession>A0A518F1E6</accession>
<keyword evidence="4 7" id="KW-0665">Pyrimidine biosynthesis</keyword>
<dbReference type="NCBIfam" id="TIGR02127">
    <property type="entry name" value="pyrF_sub2"/>
    <property type="match status" value="1"/>
</dbReference>
<dbReference type="InterPro" id="IPR018089">
    <property type="entry name" value="OMPdecase_AS"/>
</dbReference>
<dbReference type="Gene3D" id="3.20.20.70">
    <property type="entry name" value="Aldolase class I"/>
    <property type="match status" value="1"/>
</dbReference>
<dbReference type="RefSeq" id="WP_145205825.1">
    <property type="nucleotide sequence ID" value="NZ_CP036434.1"/>
</dbReference>
<dbReference type="HAMAP" id="MF_01215">
    <property type="entry name" value="OMPdecase_type2"/>
    <property type="match status" value="1"/>
</dbReference>
<dbReference type="InterPro" id="IPR013785">
    <property type="entry name" value="Aldolase_TIM"/>
</dbReference>
<evidence type="ECO:0000259" key="8">
    <source>
        <dbReference type="SMART" id="SM00934"/>
    </source>
</evidence>
<dbReference type="Pfam" id="PF00215">
    <property type="entry name" value="OMPdecase"/>
    <property type="match status" value="1"/>
</dbReference>
<dbReference type="PROSITE" id="PS00156">
    <property type="entry name" value="OMPDECASE"/>
    <property type="match status" value="1"/>
</dbReference>
<dbReference type="AlphaFoldDB" id="A0A518F1E6"/>
<evidence type="ECO:0000313" key="10">
    <source>
        <dbReference type="Proteomes" id="UP000320390"/>
    </source>
</evidence>
<proteinExistence type="inferred from homology"/>
<dbReference type="SUPFAM" id="SSF51366">
    <property type="entry name" value="Ribulose-phoshate binding barrel"/>
    <property type="match status" value="1"/>
</dbReference>
<dbReference type="GO" id="GO:0044205">
    <property type="term" value="P:'de novo' UMP biosynthetic process"/>
    <property type="evidence" value="ECO:0007669"/>
    <property type="project" value="UniProtKB-UniRule"/>
</dbReference>
<feature type="active site" description="Proton donor" evidence="7">
    <location>
        <position position="111"/>
    </location>
</feature>
<protein>
    <recommendedName>
        <fullName evidence="7">Orotidine 5'-phosphate decarboxylase</fullName>
        <ecNumber evidence="7">4.1.1.23</ecNumber>
    </recommendedName>
    <alternativeName>
        <fullName evidence="7">OMP decarboxylase</fullName>
        <shortName evidence="7">OMPDCase</shortName>
        <shortName evidence="7">OMPdecase</shortName>
    </alternativeName>
</protein>
<evidence type="ECO:0000313" key="9">
    <source>
        <dbReference type="EMBL" id="QDV10150.1"/>
    </source>
</evidence>
<evidence type="ECO:0000256" key="6">
    <source>
        <dbReference type="ARBA" id="ARBA00049157"/>
    </source>
</evidence>
<keyword evidence="5 7" id="KW-0456">Lyase</keyword>
<dbReference type="InterPro" id="IPR011995">
    <property type="entry name" value="OMPdecase_type-2"/>
</dbReference>
<evidence type="ECO:0000256" key="3">
    <source>
        <dbReference type="ARBA" id="ARBA00022793"/>
    </source>
</evidence>
<evidence type="ECO:0000256" key="1">
    <source>
        <dbReference type="ARBA" id="ARBA00004861"/>
    </source>
</evidence>
<name>A0A518F1E6_9BACT</name>
<evidence type="ECO:0000256" key="7">
    <source>
        <dbReference type="HAMAP-Rule" id="MF_01215"/>
    </source>
</evidence>
<gene>
    <name evidence="7" type="primary">pyrF</name>
    <name evidence="9" type="ORF">Poly30_57120</name>
</gene>
<dbReference type="InterPro" id="IPR001754">
    <property type="entry name" value="OMPdeCOase_dom"/>
</dbReference>
<reference evidence="9 10" key="1">
    <citation type="submission" date="2019-02" db="EMBL/GenBank/DDBJ databases">
        <title>Deep-cultivation of Planctomycetes and their phenomic and genomic characterization uncovers novel biology.</title>
        <authorList>
            <person name="Wiegand S."/>
            <person name="Jogler M."/>
            <person name="Boedeker C."/>
            <person name="Pinto D."/>
            <person name="Vollmers J."/>
            <person name="Rivas-Marin E."/>
            <person name="Kohn T."/>
            <person name="Peeters S.H."/>
            <person name="Heuer A."/>
            <person name="Rast P."/>
            <person name="Oberbeckmann S."/>
            <person name="Bunk B."/>
            <person name="Jeske O."/>
            <person name="Meyerdierks A."/>
            <person name="Storesund J.E."/>
            <person name="Kallscheuer N."/>
            <person name="Luecker S."/>
            <person name="Lage O.M."/>
            <person name="Pohl T."/>
            <person name="Merkel B.J."/>
            <person name="Hornburger P."/>
            <person name="Mueller R.-W."/>
            <person name="Bruemmer F."/>
            <person name="Labrenz M."/>
            <person name="Spormann A.M."/>
            <person name="Op den Camp H."/>
            <person name="Overmann J."/>
            <person name="Amann R."/>
            <person name="Jetten M.S.M."/>
            <person name="Mascher T."/>
            <person name="Medema M.H."/>
            <person name="Devos D.P."/>
            <person name="Kaster A.-K."/>
            <person name="Ovreas L."/>
            <person name="Rohde M."/>
            <person name="Galperin M.Y."/>
            <person name="Jogler C."/>
        </authorList>
    </citation>
    <scope>NUCLEOTIDE SEQUENCE [LARGE SCALE GENOMIC DNA]</scope>
    <source>
        <strain evidence="9 10">Poly30</strain>
    </source>
</reference>
<feature type="domain" description="Orotidine 5'-phosphate decarboxylase" evidence="8">
    <location>
        <begin position="23"/>
        <end position="304"/>
    </location>
</feature>
<dbReference type="EMBL" id="CP036434">
    <property type="protein sequence ID" value="QDV10150.1"/>
    <property type="molecule type" value="Genomic_DNA"/>
</dbReference>
<keyword evidence="10" id="KW-1185">Reference proteome</keyword>
<dbReference type="PANTHER" id="PTHR43375">
    <property type="entry name" value="OROTIDINE 5'-PHOSPHATE DECARBOXYLASE"/>
    <property type="match status" value="1"/>
</dbReference>
<dbReference type="CDD" id="cd04725">
    <property type="entry name" value="OMP_decarboxylase_like"/>
    <property type="match status" value="1"/>
</dbReference>
<dbReference type="GO" id="GO:0004590">
    <property type="term" value="F:orotidine-5'-phosphate decarboxylase activity"/>
    <property type="evidence" value="ECO:0007669"/>
    <property type="project" value="UniProtKB-UniRule"/>
</dbReference>
<dbReference type="EC" id="4.1.1.23" evidence="7"/>
<comment type="similarity">
    <text evidence="2 7">Belongs to the OMP decarboxylase family. Type 2 subfamily.</text>
</comment>
<comment type="pathway">
    <text evidence="1 7">Pyrimidine metabolism; UMP biosynthesis via de novo pathway; UMP from orotate: step 2/2.</text>
</comment>
<dbReference type="InterPro" id="IPR011060">
    <property type="entry name" value="RibuloseP-bd_barrel"/>
</dbReference>
<dbReference type="SMART" id="SM00934">
    <property type="entry name" value="OMPdecase"/>
    <property type="match status" value="1"/>
</dbReference>
<dbReference type="OrthoDB" id="9808470at2"/>
<dbReference type="UniPathway" id="UPA00070">
    <property type="reaction ID" value="UER00120"/>
</dbReference>
<evidence type="ECO:0000256" key="5">
    <source>
        <dbReference type="ARBA" id="ARBA00023239"/>
    </source>
</evidence>
<keyword evidence="3 7" id="KW-0210">Decarboxylase</keyword>
<dbReference type="GO" id="GO:0006207">
    <property type="term" value="P:'de novo' pyrimidine nucleobase biosynthetic process"/>
    <property type="evidence" value="ECO:0007669"/>
    <property type="project" value="InterPro"/>
</dbReference>
<organism evidence="9 10">
    <name type="scientific">Saltatorellus ferox</name>
    <dbReference type="NCBI Taxonomy" id="2528018"/>
    <lineage>
        <taxon>Bacteria</taxon>
        <taxon>Pseudomonadati</taxon>
        <taxon>Planctomycetota</taxon>
        <taxon>Planctomycetia</taxon>
        <taxon>Planctomycetia incertae sedis</taxon>
        <taxon>Saltatorellus</taxon>
    </lineage>
</organism>
<dbReference type="Proteomes" id="UP000320390">
    <property type="component" value="Chromosome"/>
</dbReference>
<evidence type="ECO:0000256" key="2">
    <source>
        <dbReference type="ARBA" id="ARBA00008847"/>
    </source>
</evidence>
<comment type="catalytic activity">
    <reaction evidence="6 7">
        <text>orotidine 5'-phosphate + H(+) = UMP + CO2</text>
        <dbReference type="Rhea" id="RHEA:11596"/>
        <dbReference type="ChEBI" id="CHEBI:15378"/>
        <dbReference type="ChEBI" id="CHEBI:16526"/>
        <dbReference type="ChEBI" id="CHEBI:57538"/>
        <dbReference type="ChEBI" id="CHEBI:57865"/>
        <dbReference type="EC" id="4.1.1.23"/>
    </reaction>
</comment>
<dbReference type="PANTHER" id="PTHR43375:SF1">
    <property type="entry name" value="OROTIDINE 5'-PHOSPHATE DECARBOXYLASE"/>
    <property type="match status" value="1"/>
</dbReference>
<sequence>MTSTSAATYADRLHAAVERTQNPSVIGLDPHLALLPDEFAVARDSGAGRSDRAGAMRDFLLGIVEVAAGKVPAVKPQSAFFEVFGADGVAAFEDVVAASKDAGLLVIGDVKRGDIGSTAAAYAESFLTGPAGDVDETGTAPSARRHLCDAATVNPYLGSDSITPFLDACEGARAGLYVLVRTSNPSSAEFQTLAVEGSGDRLADRVADAVHGWGAAQIGESGWSSIGAVVGATHPDELQRLRRRMPRTPLLLPGYGAQGASAEDIRGGFSDGLHGALVNSSRGILYAGRQRPDLHWKDAAAEAIDGMAKELRDALLP</sequence>
<evidence type="ECO:0000256" key="4">
    <source>
        <dbReference type="ARBA" id="ARBA00022975"/>
    </source>
</evidence>